<dbReference type="CDD" id="cd09272">
    <property type="entry name" value="RNase_HI_RT_Ty1"/>
    <property type="match status" value="1"/>
</dbReference>
<reference evidence="2" key="1">
    <citation type="submission" date="2015-09" db="EMBL/GenBank/DDBJ databases">
        <authorList>
            <person name="Fill T.P."/>
            <person name="Baretta J.F."/>
            <person name="de Almeida L.G."/>
            <person name="Rocha M."/>
            <person name="de Souza D.H."/>
            <person name="Malavazi I."/>
            <person name="Cerdeira L.T."/>
            <person name="Hong H."/>
            <person name="Samborskyy M."/>
            <person name="de Vasconcelos A.T."/>
            <person name="Leadlay P."/>
            <person name="Rodrigues-Filho E."/>
        </authorList>
    </citation>
    <scope>NUCLEOTIDE SEQUENCE [LARGE SCALE GENOMIC DNA]</scope>
    <source>
        <strain evidence="2">LaBioMMi 136</strain>
    </source>
</reference>
<evidence type="ECO:0000313" key="2">
    <source>
        <dbReference type="Proteomes" id="UP000190744"/>
    </source>
</evidence>
<gene>
    <name evidence="1" type="ORF">PEBR_23736</name>
</gene>
<evidence type="ECO:0000313" key="1">
    <source>
        <dbReference type="EMBL" id="OOQ85768.1"/>
    </source>
</evidence>
<protein>
    <recommendedName>
        <fullName evidence="3">Reverse transcriptase Ty1/copia-type domain-containing protein</fullName>
    </recommendedName>
</protein>
<dbReference type="AlphaFoldDB" id="A0A1S9RL58"/>
<dbReference type="EMBL" id="LJBN01000163">
    <property type="protein sequence ID" value="OOQ85768.1"/>
    <property type="molecule type" value="Genomic_DNA"/>
</dbReference>
<sequence>MKHIGELSQFIGIRITRDRQSRKTWLSQGAYIEKIATKFNLLGKKPPVTPLPSDLSSLQPAEDPPNPRLVNLYQQKCGSALFAAVWTRLDSAFANQFLARSLTRCTERHLDAADHLIAYLYGTKDLAILFDGKKETTALTASSDASFADNIDRKSSEGFIFCLFGGPIDWKVTKQKTISISTTEAELLALSHAAR</sequence>
<proteinExistence type="predicted"/>
<accession>A0A1S9RL58</accession>
<dbReference type="PANTHER" id="PTHR11439">
    <property type="entry name" value="GAG-POL-RELATED RETROTRANSPOSON"/>
    <property type="match status" value="1"/>
</dbReference>
<evidence type="ECO:0008006" key="3">
    <source>
        <dbReference type="Google" id="ProtNLM"/>
    </source>
</evidence>
<dbReference type="Proteomes" id="UP000190744">
    <property type="component" value="Unassembled WGS sequence"/>
</dbReference>
<organism evidence="1 2">
    <name type="scientific">Penicillium brasilianum</name>
    <dbReference type="NCBI Taxonomy" id="104259"/>
    <lineage>
        <taxon>Eukaryota</taxon>
        <taxon>Fungi</taxon>
        <taxon>Dikarya</taxon>
        <taxon>Ascomycota</taxon>
        <taxon>Pezizomycotina</taxon>
        <taxon>Eurotiomycetes</taxon>
        <taxon>Eurotiomycetidae</taxon>
        <taxon>Eurotiales</taxon>
        <taxon>Aspergillaceae</taxon>
        <taxon>Penicillium</taxon>
    </lineage>
</organism>
<comment type="caution">
    <text evidence="1">The sequence shown here is derived from an EMBL/GenBank/DDBJ whole genome shotgun (WGS) entry which is preliminary data.</text>
</comment>
<name>A0A1S9RL58_PENBI</name>
<dbReference type="PANTHER" id="PTHR11439:SF438">
    <property type="entry name" value="REVERSE TRANSCRIPTASE TY1_COPIA-TYPE DOMAIN-CONTAINING PROTEIN"/>
    <property type="match status" value="1"/>
</dbReference>